<dbReference type="AlphaFoldDB" id="A0AAQ4E3K3"/>
<keyword evidence="3" id="KW-1185">Reference proteome</keyword>
<accession>A0AAQ4E3K3</accession>
<protein>
    <submittedName>
        <fullName evidence="2">Uncharacterized protein</fullName>
    </submittedName>
</protein>
<sequence length="206" mass="22989">MAKHHKAVPNDVFDGNSSHGHTAPSKKHWRRPLRRPWCTPRSQQVQGGLSKMMSVIWIGDHHHFWMKRMRTFLCHQALRPLPASLSLLLSHQGCCTPFCMCSVVSDVQPSWMVPSIPAQQPGITMQPQDFRLTPNLEAMVNKSHGQLGCQGCHTLQHLPSIQAALCSPRSLLQLFSPFHLLVPVLSCLALLMERSTLVGLAVAIET</sequence>
<dbReference type="Proteomes" id="UP001321473">
    <property type="component" value="Unassembled WGS sequence"/>
</dbReference>
<gene>
    <name evidence="2" type="ORF">V5799_014262</name>
</gene>
<evidence type="ECO:0000313" key="2">
    <source>
        <dbReference type="EMBL" id="KAK8769274.1"/>
    </source>
</evidence>
<comment type="caution">
    <text evidence="2">The sequence shown here is derived from an EMBL/GenBank/DDBJ whole genome shotgun (WGS) entry which is preliminary data.</text>
</comment>
<evidence type="ECO:0000313" key="3">
    <source>
        <dbReference type="Proteomes" id="UP001321473"/>
    </source>
</evidence>
<evidence type="ECO:0000256" key="1">
    <source>
        <dbReference type="SAM" id="MobiDB-lite"/>
    </source>
</evidence>
<organism evidence="2 3">
    <name type="scientific">Amblyomma americanum</name>
    <name type="common">Lone star tick</name>
    <dbReference type="NCBI Taxonomy" id="6943"/>
    <lineage>
        <taxon>Eukaryota</taxon>
        <taxon>Metazoa</taxon>
        <taxon>Ecdysozoa</taxon>
        <taxon>Arthropoda</taxon>
        <taxon>Chelicerata</taxon>
        <taxon>Arachnida</taxon>
        <taxon>Acari</taxon>
        <taxon>Parasitiformes</taxon>
        <taxon>Ixodida</taxon>
        <taxon>Ixodoidea</taxon>
        <taxon>Ixodidae</taxon>
        <taxon>Amblyomminae</taxon>
        <taxon>Amblyomma</taxon>
    </lineage>
</organism>
<feature type="compositionally biased region" description="Basic residues" evidence="1">
    <location>
        <begin position="24"/>
        <end position="34"/>
    </location>
</feature>
<reference evidence="2 3" key="1">
    <citation type="journal article" date="2023" name="Arcadia Sci">
        <title>De novo assembly of a long-read Amblyomma americanum tick genome.</title>
        <authorList>
            <person name="Chou S."/>
            <person name="Poskanzer K.E."/>
            <person name="Rollins M."/>
            <person name="Thuy-Boun P.S."/>
        </authorList>
    </citation>
    <scope>NUCLEOTIDE SEQUENCE [LARGE SCALE GENOMIC DNA]</scope>
    <source>
        <strain evidence="2">F_SG_1</strain>
        <tissue evidence="2">Salivary glands</tissue>
    </source>
</reference>
<proteinExistence type="predicted"/>
<feature type="region of interest" description="Disordered" evidence="1">
    <location>
        <begin position="1"/>
        <end position="41"/>
    </location>
</feature>
<name>A0AAQ4E3K3_AMBAM</name>
<dbReference type="EMBL" id="JARKHS020022817">
    <property type="protein sequence ID" value="KAK8769274.1"/>
    <property type="molecule type" value="Genomic_DNA"/>
</dbReference>